<comment type="catalytic activity">
    <reaction evidence="14">
        <text>[(1-&gt;4)-beta-D-glucosyl]n+m + reduced acceptor + O2 = 4-dehydro-beta-D-glucosyl-[(1-&gt;4)-beta-D-glucosyl]n-1 + [(1-&gt;4)-beta-D-glucosyl]m + acceptor + H2O.</text>
        <dbReference type="EC" id="1.14.99.56"/>
    </reaction>
</comment>
<keyword evidence="3" id="KW-0964">Secreted</keyword>
<comment type="caution">
    <text evidence="19">The sequence shown here is derived from an EMBL/GenBank/DDBJ whole genome shotgun (WGS) entry which is preliminary data.</text>
</comment>
<evidence type="ECO:0000259" key="18">
    <source>
        <dbReference type="Pfam" id="PF03443"/>
    </source>
</evidence>
<keyword evidence="20" id="KW-1185">Reference proteome</keyword>
<evidence type="ECO:0000256" key="16">
    <source>
        <dbReference type="SAM" id="MobiDB-lite"/>
    </source>
</evidence>
<evidence type="ECO:0000313" key="20">
    <source>
        <dbReference type="Proteomes" id="UP001139887"/>
    </source>
</evidence>
<keyword evidence="7" id="KW-0560">Oxidoreductase</keyword>
<dbReference type="GO" id="GO:0005576">
    <property type="term" value="C:extracellular region"/>
    <property type="evidence" value="ECO:0007669"/>
    <property type="project" value="UniProtKB-SubCell"/>
</dbReference>
<proteinExistence type="inferred from homology"/>
<evidence type="ECO:0000256" key="10">
    <source>
        <dbReference type="ARBA" id="ARBA00023157"/>
    </source>
</evidence>
<sequence length="305" mass="32984">MRTEIISALIVALAATITTPVQAHTSLFYAGANGELNGKFVCLVESDYGNAPVKDLTSTDLRCRSRKTPLPTGSVKKCPVPAGETLTVQWQHIHNSVTIPVMSASHVGPCIFYMAPLESAGDGPVWIKIYEKGWDKDKKKWCNNEIIDNNGKFDVTIPKNIPNGDYLIRTEMIALHQANKEGGAQLYPNCVVITVTGGTGTTFPSGSKIPGIYQPKDPGILYDRGDDPTTYKIPGPEVFQDSSSSTNSTSSTPVNSTTTKQITNQVSVNEGISNAVESKSPSGASACVKRRGLRRRRNRSKRDAI</sequence>
<dbReference type="PANTHER" id="PTHR33353:SF10">
    <property type="entry name" value="ENDO-BETA-1,4-GLUCANASE D"/>
    <property type="match status" value="1"/>
</dbReference>
<dbReference type="Gene3D" id="2.70.50.70">
    <property type="match status" value="1"/>
</dbReference>
<evidence type="ECO:0000256" key="1">
    <source>
        <dbReference type="ARBA" id="ARBA00001973"/>
    </source>
</evidence>
<gene>
    <name evidence="19" type="ORF">IWW36_002831</name>
</gene>
<dbReference type="Pfam" id="PF03443">
    <property type="entry name" value="AA9"/>
    <property type="match status" value="1"/>
</dbReference>
<feature type="signal peptide" evidence="17">
    <location>
        <begin position="1"/>
        <end position="23"/>
    </location>
</feature>
<dbReference type="GO" id="GO:0004497">
    <property type="term" value="F:monooxygenase activity"/>
    <property type="evidence" value="ECO:0007669"/>
    <property type="project" value="UniProtKB-KW"/>
</dbReference>
<feature type="compositionally biased region" description="Low complexity" evidence="16">
    <location>
        <begin position="242"/>
        <end position="259"/>
    </location>
</feature>
<accession>A0A9W8LXS7</accession>
<dbReference type="OrthoDB" id="4849160at2759"/>
<evidence type="ECO:0000256" key="3">
    <source>
        <dbReference type="ARBA" id="ARBA00022525"/>
    </source>
</evidence>
<keyword evidence="4" id="KW-0479">Metal-binding</keyword>
<evidence type="ECO:0000256" key="12">
    <source>
        <dbReference type="ARBA" id="ARBA00023326"/>
    </source>
</evidence>
<feature type="domain" description="Auxiliary Activity family 9 catalytic" evidence="18">
    <location>
        <begin position="41"/>
        <end position="224"/>
    </location>
</feature>
<comment type="cofactor">
    <cofactor evidence="1">
        <name>Cu(2+)</name>
        <dbReference type="ChEBI" id="CHEBI:29036"/>
    </cofactor>
</comment>
<protein>
    <recommendedName>
        <fullName evidence="15">lytic cellulose monooxygenase (C4-dehydrogenating)</fullName>
        <ecNumber evidence="15">1.14.99.56</ecNumber>
    </recommendedName>
</protein>
<evidence type="ECO:0000256" key="9">
    <source>
        <dbReference type="ARBA" id="ARBA00023033"/>
    </source>
</evidence>
<dbReference type="PANTHER" id="PTHR33353">
    <property type="entry name" value="PUTATIVE (AFU_ORTHOLOGUE AFUA_1G12560)-RELATED"/>
    <property type="match status" value="1"/>
</dbReference>
<evidence type="ECO:0000256" key="13">
    <source>
        <dbReference type="ARBA" id="ARBA00044502"/>
    </source>
</evidence>
<keyword evidence="9" id="KW-0503">Monooxygenase</keyword>
<evidence type="ECO:0000256" key="14">
    <source>
        <dbReference type="ARBA" id="ARBA00045077"/>
    </source>
</evidence>
<name>A0A9W8LXS7_9FUNG</name>
<keyword evidence="12" id="KW-0624">Polysaccharide degradation</keyword>
<feature type="compositionally biased region" description="Polar residues" evidence="16">
    <location>
        <begin position="260"/>
        <end position="283"/>
    </location>
</feature>
<keyword evidence="6" id="KW-0136">Cellulose degradation</keyword>
<comment type="similarity">
    <text evidence="13">Belongs to the polysaccharide monooxygenase AA9 family.</text>
</comment>
<dbReference type="GO" id="GO:0046872">
    <property type="term" value="F:metal ion binding"/>
    <property type="evidence" value="ECO:0007669"/>
    <property type="project" value="UniProtKB-KW"/>
</dbReference>
<dbReference type="EMBL" id="JANBUW010000101">
    <property type="protein sequence ID" value="KAJ2849159.1"/>
    <property type="molecule type" value="Genomic_DNA"/>
</dbReference>
<evidence type="ECO:0000256" key="2">
    <source>
        <dbReference type="ARBA" id="ARBA00004613"/>
    </source>
</evidence>
<dbReference type="GO" id="GO:0030245">
    <property type="term" value="P:cellulose catabolic process"/>
    <property type="evidence" value="ECO:0007669"/>
    <property type="project" value="UniProtKB-KW"/>
</dbReference>
<dbReference type="CDD" id="cd21175">
    <property type="entry name" value="LPMO_AA9"/>
    <property type="match status" value="1"/>
</dbReference>
<evidence type="ECO:0000256" key="15">
    <source>
        <dbReference type="ARBA" id="ARBA00047174"/>
    </source>
</evidence>
<evidence type="ECO:0000256" key="17">
    <source>
        <dbReference type="SAM" id="SignalP"/>
    </source>
</evidence>
<evidence type="ECO:0000256" key="7">
    <source>
        <dbReference type="ARBA" id="ARBA00023002"/>
    </source>
</evidence>
<evidence type="ECO:0000256" key="6">
    <source>
        <dbReference type="ARBA" id="ARBA00023001"/>
    </source>
</evidence>
<dbReference type="EC" id="1.14.99.56" evidence="15"/>
<feature type="compositionally biased region" description="Basic residues" evidence="16">
    <location>
        <begin position="288"/>
        <end position="305"/>
    </location>
</feature>
<keyword evidence="11" id="KW-0119">Carbohydrate metabolism</keyword>
<dbReference type="AlphaFoldDB" id="A0A9W8LXS7"/>
<reference evidence="19" key="1">
    <citation type="submission" date="2022-07" db="EMBL/GenBank/DDBJ databases">
        <title>Phylogenomic reconstructions and comparative analyses of Kickxellomycotina fungi.</title>
        <authorList>
            <person name="Reynolds N.K."/>
            <person name="Stajich J.E."/>
            <person name="Barry K."/>
            <person name="Grigoriev I.V."/>
            <person name="Crous P."/>
            <person name="Smith M.E."/>
        </authorList>
    </citation>
    <scope>NUCLEOTIDE SEQUENCE</scope>
    <source>
        <strain evidence="19">NRRL 1566</strain>
    </source>
</reference>
<evidence type="ECO:0000256" key="5">
    <source>
        <dbReference type="ARBA" id="ARBA00022729"/>
    </source>
</evidence>
<keyword evidence="8" id="KW-0186">Copper</keyword>
<feature type="chain" id="PRO_5040794428" description="lytic cellulose monooxygenase (C4-dehydrogenating)" evidence="17">
    <location>
        <begin position="24"/>
        <end position="305"/>
    </location>
</feature>
<evidence type="ECO:0000256" key="11">
    <source>
        <dbReference type="ARBA" id="ARBA00023277"/>
    </source>
</evidence>
<evidence type="ECO:0000256" key="8">
    <source>
        <dbReference type="ARBA" id="ARBA00023008"/>
    </source>
</evidence>
<dbReference type="InterPro" id="IPR005103">
    <property type="entry name" value="AA9_LPMO"/>
</dbReference>
<evidence type="ECO:0000313" key="19">
    <source>
        <dbReference type="EMBL" id="KAJ2849159.1"/>
    </source>
</evidence>
<keyword evidence="5 17" id="KW-0732">Signal</keyword>
<evidence type="ECO:0000256" key="4">
    <source>
        <dbReference type="ARBA" id="ARBA00022723"/>
    </source>
</evidence>
<feature type="region of interest" description="Disordered" evidence="16">
    <location>
        <begin position="204"/>
        <end position="305"/>
    </location>
</feature>
<dbReference type="InterPro" id="IPR049892">
    <property type="entry name" value="AA9"/>
</dbReference>
<organism evidence="19 20">
    <name type="scientific">Coemansia brasiliensis</name>
    <dbReference type="NCBI Taxonomy" id="2650707"/>
    <lineage>
        <taxon>Eukaryota</taxon>
        <taxon>Fungi</taxon>
        <taxon>Fungi incertae sedis</taxon>
        <taxon>Zoopagomycota</taxon>
        <taxon>Kickxellomycotina</taxon>
        <taxon>Kickxellomycetes</taxon>
        <taxon>Kickxellales</taxon>
        <taxon>Kickxellaceae</taxon>
        <taxon>Coemansia</taxon>
    </lineage>
</organism>
<dbReference type="Proteomes" id="UP001139887">
    <property type="component" value="Unassembled WGS sequence"/>
</dbReference>
<keyword evidence="10" id="KW-1015">Disulfide bond</keyword>
<comment type="subcellular location">
    <subcellularLocation>
        <location evidence="2">Secreted</location>
    </subcellularLocation>
</comment>